<evidence type="ECO:0000313" key="2">
    <source>
        <dbReference type="EMBL" id="GAO29625.1"/>
    </source>
</evidence>
<dbReference type="STRING" id="1236989.JCM15548_11834"/>
<dbReference type="Gene3D" id="3.30.310.70">
    <property type="entry name" value="TT1751-like domain"/>
    <property type="match status" value="1"/>
</dbReference>
<dbReference type="PANTHER" id="PTHR38342">
    <property type="entry name" value="SLR5037 PROTEIN"/>
    <property type="match status" value="1"/>
</dbReference>
<organism evidence="2 3">
    <name type="scientific">Geofilum rubicundum JCM 15548</name>
    <dbReference type="NCBI Taxonomy" id="1236989"/>
    <lineage>
        <taxon>Bacteria</taxon>
        <taxon>Pseudomonadati</taxon>
        <taxon>Bacteroidota</taxon>
        <taxon>Bacteroidia</taxon>
        <taxon>Marinilabiliales</taxon>
        <taxon>Marinilabiliaceae</taxon>
        <taxon>Geofilum</taxon>
    </lineage>
</organism>
<evidence type="ECO:0000313" key="3">
    <source>
        <dbReference type="Proteomes" id="UP000032900"/>
    </source>
</evidence>
<evidence type="ECO:0000259" key="1">
    <source>
        <dbReference type="Pfam" id="PF03625"/>
    </source>
</evidence>
<protein>
    <recommendedName>
        <fullName evidence="1">DUF302 domain-containing protein</fullName>
    </recommendedName>
</protein>
<dbReference type="SUPFAM" id="SSF103247">
    <property type="entry name" value="TT1751-like"/>
    <property type="match status" value="1"/>
</dbReference>
<keyword evidence="3" id="KW-1185">Reference proteome</keyword>
<dbReference type="Pfam" id="PF03625">
    <property type="entry name" value="DUF302"/>
    <property type="match status" value="1"/>
</dbReference>
<dbReference type="InterPro" id="IPR005180">
    <property type="entry name" value="DUF302"/>
</dbReference>
<feature type="domain" description="DUF302" evidence="1">
    <location>
        <begin position="47"/>
        <end position="110"/>
    </location>
</feature>
<dbReference type="Proteomes" id="UP000032900">
    <property type="component" value="Unassembled WGS sequence"/>
</dbReference>
<dbReference type="InterPro" id="IPR035923">
    <property type="entry name" value="TT1751-like_sf"/>
</dbReference>
<dbReference type="EMBL" id="BAZW01000011">
    <property type="protein sequence ID" value="GAO29625.1"/>
    <property type="molecule type" value="Genomic_DNA"/>
</dbReference>
<comment type="caution">
    <text evidence="2">The sequence shown here is derived from an EMBL/GenBank/DDBJ whole genome shotgun (WGS) entry which is preliminary data.</text>
</comment>
<sequence length="142" mass="16034">MLGLSSCQPQNETTILSERESRLDFEQTVEQLQANAAELGYVVPIVHDMQANMLKAGVEVAPAKIIELCHGGRAKEILTSDYDRFNMSMLPCRVAVYEKEDGLTYISWTNYDQFSQLEHGVSMAVFRQVADDYDEIITPLLK</sequence>
<dbReference type="PANTHER" id="PTHR38342:SF1">
    <property type="entry name" value="SLR5037 PROTEIN"/>
    <property type="match status" value="1"/>
</dbReference>
<name>A0A0E9LXN0_9BACT</name>
<dbReference type="AlphaFoldDB" id="A0A0E9LXN0"/>
<reference evidence="2 3" key="1">
    <citation type="journal article" date="2015" name="Microbes Environ.">
        <title>Distribution and evolution of nitrogen fixation genes in the phylum bacteroidetes.</title>
        <authorList>
            <person name="Inoue J."/>
            <person name="Oshima K."/>
            <person name="Suda W."/>
            <person name="Sakamoto M."/>
            <person name="Iino T."/>
            <person name="Noda S."/>
            <person name="Hongoh Y."/>
            <person name="Hattori M."/>
            <person name="Ohkuma M."/>
        </authorList>
    </citation>
    <scope>NUCLEOTIDE SEQUENCE [LARGE SCALE GENOMIC DNA]</scope>
    <source>
        <strain evidence="2">JCM 15548</strain>
    </source>
</reference>
<proteinExistence type="predicted"/>
<accession>A0A0E9LXN0</accession>
<dbReference type="CDD" id="cd14797">
    <property type="entry name" value="DUF302"/>
    <property type="match status" value="1"/>
</dbReference>
<gene>
    <name evidence="2" type="ORF">JCM15548_11834</name>
</gene>